<dbReference type="PROSITE" id="PS51674">
    <property type="entry name" value="4FE4S_WBL"/>
    <property type="match status" value="1"/>
</dbReference>
<feature type="compositionally biased region" description="Basic and acidic residues" evidence="1">
    <location>
        <begin position="69"/>
        <end position="78"/>
    </location>
</feature>
<dbReference type="InterPro" id="IPR034768">
    <property type="entry name" value="4FE4S_WBL"/>
</dbReference>
<dbReference type="EMBL" id="BLIP01000001">
    <property type="protein sequence ID" value="GFE20128.1"/>
    <property type="molecule type" value="Genomic_DNA"/>
</dbReference>
<name>A0A640T9X0_STRNI</name>
<dbReference type="EMBL" id="CP114202">
    <property type="protein sequence ID" value="WAT94970.1"/>
    <property type="molecule type" value="Genomic_DNA"/>
</dbReference>
<keyword evidence="6" id="KW-1185">Reference proteome</keyword>
<dbReference type="Pfam" id="PF02467">
    <property type="entry name" value="Whib"/>
    <property type="match status" value="1"/>
</dbReference>
<feature type="region of interest" description="Disordered" evidence="1">
    <location>
        <begin position="60"/>
        <end position="86"/>
    </location>
</feature>
<reference evidence="3 5" key="1">
    <citation type="submission" date="2019-12" db="EMBL/GenBank/DDBJ databases">
        <title>Whole genome shotgun sequence of Streptomyces libani subsp. libani NBRC 13452.</title>
        <authorList>
            <person name="Ichikawa N."/>
            <person name="Kimura A."/>
            <person name="Kitahashi Y."/>
            <person name="Komaki H."/>
            <person name="Tamura T."/>
        </authorList>
    </citation>
    <scope>NUCLEOTIDE SEQUENCE [LARGE SCALE GENOMIC DNA]</scope>
    <source>
        <strain evidence="3 5">NBRC 13452</strain>
    </source>
</reference>
<gene>
    <name evidence="3" type="ORF">Sliba_05810</name>
    <name evidence="4" type="ORF">STRLI_000643</name>
</gene>
<evidence type="ECO:0000259" key="2">
    <source>
        <dbReference type="PROSITE" id="PS51674"/>
    </source>
</evidence>
<dbReference type="Proteomes" id="UP000429552">
    <property type="component" value="Unassembled WGS sequence"/>
</dbReference>
<evidence type="ECO:0000256" key="1">
    <source>
        <dbReference type="SAM" id="MobiDB-lite"/>
    </source>
</evidence>
<evidence type="ECO:0000313" key="5">
    <source>
        <dbReference type="Proteomes" id="UP000429552"/>
    </source>
</evidence>
<sequence>MTAEWWADALCAQIDPGIFAPDVCNAATVREPKATCSKCPVEAVCLEGALEEEQGLSPQMRCGIRGGKTPRERAAIDKPRRRPAAA</sequence>
<accession>A0A640T9X0</accession>
<evidence type="ECO:0000313" key="4">
    <source>
        <dbReference type="EMBL" id="WAT94970.1"/>
    </source>
</evidence>
<dbReference type="RefSeq" id="WP_159484189.1">
    <property type="nucleotide sequence ID" value="NZ_BLIP01000001.1"/>
</dbReference>
<feature type="domain" description="4Fe-4S Wbl-type" evidence="2">
    <location>
        <begin position="10"/>
        <end position="75"/>
    </location>
</feature>
<reference evidence="4 6" key="2">
    <citation type="submission" date="2022-12" db="EMBL/GenBank/DDBJ databases">
        <authorList>
            <person name="Ruckert C."/>
            <person name="Busche T."/>
            <person name="Kalinowski J."/>
            <person name="Wittmann C."/>
        </authorList>
    </citation>
    <scope>NUCLEOTIDE SEQUENCE [LARGE SCALE GENOMIC DNA]</scope>
    <source>
        <strain evidence="4 6">DSM 40555</strain>
    </source>
</reference>
<dbReference type="AlphaFoldDB" id="A0A640T9X0"/>
<evidence type="ECO:0000313" key="6">
    <source>
        <dbReference type="Proteomes" id="UP001210609"/>
    </source>
</evidence>
<proteinExistence type="predicted"/>
<protein>
    <submittedName>
        <fullName evidence="4">WhiB family transcriptional regulator</fullName>
    </submittedName>
</protein>
<organism evidence="3 5">
    <name type="scientific">Streptomyces nigrescens</name>
    <dbReference type="NCBI Taxonomy" id="1920"/>
    <lineage>
        <taxon>Bacteria</taxon>
        <taxon>Bacillati</taxon>
        <taxon>Actinomycetota</taxon>
        <taxon>Actinomycetes</taxon>
        <taxon>Kitasatosporales</taxon>
        <taxon>Streptomycetaceae</taxon>
        <taxon>Streptomyces</taxon>
    </lineage>
</organism>
<dbReference type="Proteomes" id="UP001210609">
    <property type="component" value="Chromosome"/>
</dbReference>
<evidence type="ECO:0000313" key="3">
    <source>
        <dbReference type="EMBL" id="GFE20128.1"/>
    </source>
</evidence>